<proteinExistence type="predicted"/>
<organism evidence="2">
    <name type="scientific">Waddlia chondrophila 2032/99</name>
    <dbReference type="NCBI Taxonomy" id="765953"/>
    <lineage>
        <taxon>Bacteria</taxon>
        <taxon>Pseudomonadati</taxon>
        <taxon>Chlamydiota</taxon>
        <taxon>Chlamydiia</taxon>
        <taxon>Parachlamydiales</taxon>
        <taxon>Waddliaceae</taxon>
        <taxon>Waddlia</taxon>
    </lineage>
</organism>
<protein>
    <submittedName>
        <fullName evidence="2">Uncharacterized protein</fullName>
    </submittedName>
</protein>
<accession>F8L9Z0</accession>
<reference evidence="2" key="1">
    <citation type="submission" date="2011-05" db="EMBL/GenBank/DDBJ databases">
        <title>Unity in variety -- the pan-genome of the Chlamydiae.</title>
        <authorList>
            <person name="Collingro A."/>
            <person name="Tischler P."/>
            <person name="Weinmaier T."/>
            <person name="Penz T."/>
            <person name="Heinz E."/>
            <person name="Brunham R.C."/>
            <person name="Read T.D."/>
            <person name="Bavoil P.M."/>
            <person name="Sachse K."/>
            <person name="Kahane S."/>
            <person name="Friedman M.G."/>
            <person name="Rattei T."/>
            <person name="Myers G.S.A."/>
            <person name="Horn M."/>
        </authorList>
    </citation>
    <scope>NUCLEOTIDE SEQUENCE</scope>
    <source>
        <strain evidence="2">2032/99</strain>
    </source>
</reference>
<dbReference type="EMBL" id="FR872594">
    <property type="protein sequence ID" value="CCB90296.1"/>
    <property type="molecule type" value="Genomic_DNA"/>
</dbReference>
<feature type="region of interest" description="Disordered" evidence="1">
    <location>
        <begin position="76"/>
        <end position="96"/>
    </location>
</feature>
<dbReference type="AlphaFoldDB" id="F8L9Z0"/>
<sequence>MKADDGEPDLFWRWVKASLRKAKEAGDKEPSEQQEWHVQRPGSRREHCVLKAVTASVMELIKQYSCSHFLPSVSPNPRHFSTSSHSPDGTCTVLGS</sequence>
<name>F8L9Z0_9BACT</name>
<gene>
    <name evidence="2" type="ORF">WCH_BD08230</name>
</gene>
<evidence type="ECO:0000256" key="1">
    <source>
        <dbReference type="SAM" id="MobiDB-lite"/>
    </source>
</evidence>
<evidence type="ECO:0000313" key="2">
    <source>
        <dbReference type="EMBL" id="CCB90296.1"/>
    </source>
</evidence>
<feature type="region of interest" description="Disordered" evidence="1">
    <location>
        <begin position="23"/>
        <end position="44"/>
    </location>
</feature>